<name>A0A4P8L0J8_9BACT</name>
<accession>A0A4P8L0J8</accession>
<feature type="domain" description="ACT" evidence="1">
    <location>
        <begin position="5"/>
        <end position="83"/>
    </location>
</feature>
<reference evidence="2 3" key="2">
    <citation type="submission" date="2019-05" db="EMBL/GenBank/DDBJ databases">
        <authorList>
            <person name="Suflita J.M."/>
            <person name="Marks C.R."/>
        </authorList>
    </citation>
    <scope>NUCLEOTIDE SEQUENCE [LARGE SCALE GENOMIC DNA]</scope>
    <source>
        <strain evidence="2 3">ALDC</strain>
    </source>
</reference>
<sequence>MSKVVISVIGSDRPGIVAAVSQVLFQNRCNIEDVSQTILQAEFAGIFIASIPSDLVLETLLAELRRRLDPMGLSVIAKTVKAQKAWAPPPGEPFVITTIGPDRLGLVAGITEIMARFDVNITYLKAAFRGGDDPHRNIMIYEVDIPATIDQSAFRQALRRRAEDLGLELSLQHRDIFEAIHRV</sequence>
<dbReference type="OrthoDB" id="12860at2"/>
<reference evidence="2 3" key="1">
    <citation type="submission" date="2019-05" db="EMBL/GenBank/DDBJ databases">
        <title>The Complete Genome Sequence of the n-alkane-degrading Desulfoglaeba alkanexedens ALDC reveals multiple alkylsuccinate synthase gene clusters.</title>
        <authorList>
            <person name="Callaghan A.V."/>
            <person name="Davidova I.A."/>
            <person name="Duncan K.E."/>
            <person name="Morris B."/>
            <person name="McInerney M.J."/>
        </authorList>
    </citation>
    <scope>NUCLEOTIDE SEQUENCE [LARGE SCALE GENOMIC DNA]</scope>
    <source>
        <strain evidence="2 3">ALDC</strain>
    </source>
</reference>
<proteinExistence type="predicted"/>
<dbReference type="PANTHER" id="PTHR34875:SF6">
    <property type="entry name" value="UPF0237 PROTEIN MJ1558"/>
    <property type="match status" value="1"/>
</dbReference>
<evidence type="ECO:0000313" key="2">
    <source>
        <dbReference type="EMBL" id="QCQ21240.1"/>
    </source>
</evidence>
<dbReference type="InterPro" id="IPR045865">
    <property type="entry name" value="ACT-like_dom_sf"/>
</dbReference>
<evidence type="ECO:0000259" key="1">
    <source>
        <dbReference type="PROSITE" id="PS51671"/>
    </source>
</evidence>
<dbReference type="PROSITE" id="PS51671">
    <property type="entry name" value="ACT"/>
    <property type="match status" value="2"/>
</dbReference>
<dbReference type="KEGG" id="dax:FDQ92_02960"/>
<feature type="domain" description="ACT" evidence="1">
    <location>
        <begin position="95"/>
        <end position="172"/>
    </location>
</feature>
<dbReference type="Proteomes" id="UP000298602">
    <property type="component" value="Chromosome"/>
</dbReference>
<dbReference type="Gene3D" id="3.30.70.260">
    <property type="match status" value="2"/>
</dbReference>
<dbReference type="SUPFAM" id="SSF55021">
    <property type="entry name" value="ACT-like"/>
    <property type="match status" value="2"/>
</dbReference>
<dbReference type="RefSeq" id="WP_137423209.1">
    <property type="nucleotide sequence ID" value="NZ_CP040098.1"/>
</dbReference>
<protein>
    <submittedName>
        <fullName evidence="2">ACT domain-containing protein</fullName>
    </submittedName>
</protein>
<dbReference type="InterPro" id="IPR050990">
    <property type="entry name" value="UPF0237/GcvR_regulator"/>
</dbReference>
<dbReference type="InterPro" id="IPR002912">
    <property type="entry name" value="ACT_dom"/>
</dbReference>
<dbReference type="EMBL" id="CP040098">
    <property type="protein sequence ID" value="QCQ21240.1"/>
    <property type="molecule type" value="Genomic_DNA"/>
</dbReference>
<dbReference type="Pfam" id="PF13740">
    <property type="entry name" value="ACT_6"/>
    <property type="match status" value="2"/>
</dbReference>
<evidence type="ECO:0000313" key="3">
    <source>
        <dbReference type="Proteomes" id="UP000298602"/>
    </source>
</evidence>
<organism evidence="2 3">
    <name type="scientific">Desulfoglaeba alkanexedens ALDC</name>
    <dbReference type="NCBI Taxonomy" id="980445"/>
    <lineage>
        <taxon>Bacteria</taxon>
        <taxon>Pseudomonadati</taxon>
        <taxon>Thermodesulfobacteriota</taxon>
        <taxon>Syntrophobacteria</taxon>
        <taxon>Syntrophobacterales</taxon>
        <taxon>Syntrophobacteraceae</taxon>
        <taxon>Desulfoglaeba</taxon>
    </lineage>
</organism>
<gene>
    <name evidence="2" type="ORF">FDQ92_02960</name>
</gene>
<dbReference type="AlphaFoldDB" id="A0A4P8L0J8"/>
<keyword evidence="3" id="KW-1185">Reference proteome</keyword>
<dbReference type="PANTHER" id="PTHR34875">
    <property type="entry name" value="UPF0237 PROTEIN MJ1558"/>
    <property type="match status" value="1"/>
</dbReference>